<keyword evidence="1" id="KW-0732">Signal</keyword>
<proteinExistence type="predicted"/>
<evidence type="ECO:0000313" key="2">
    <source>
        <dbReference type="EMBL" id="CAF5176841.1"/>
    </source>
</evidence>
<feature type="non-terminal residue" evidence="2">
    <location>
        <position position="38"/>
    </location>
</feature>
<dbReference type="EMBL" id="CAJOBI010315899">
    <property type="protein sequence ID" value="CAF5176841.1"/>
    <property type="molecule type" value="Genomic_DNA"/>
</dbReference>
<evidence type="ECO:0000313" key="3">
    <source>
        <dbReference type="Proteomes" id="UP000676336"/>
    </source>
</evidence>
<feature type="chain" id="PRO_5035897305" evidence="1">
    <location>
        <begin position="18"/>
        <end position="38"/>
    </location>
</feature>
<gene>
    <name evidence="2" type="ORF">SMN809_LOCUS67713</name>
</gene>
<dbReference type="Proteomes" id="UP000676336">
    <property type="component" value="Unassembled WGS sequence"/>
</dbReference>
<accession>A0A8S3H2S5</accession>
<reference evidence="2" key="1">
    <citation type="submission" date="2021-02" db="EMBL/GenBank/DDBJ databases">
        <authorList>
            <person name="Nowell W R."/>
        </authorList>
    </citation>
    <scope>NUCLEOTIDE SEQUENCE</scope>
</reference>
<sequence length="38" mass="4339">MFWLLLVYLFIIQCAYTDNNFVNEGVGSSTEHNKQTAA</sequence>
<comment type="caution">
    <text evidence="2">The sequence shown here is derived from an EMBL/GenBank/DDBJ whole genome shotgun (WGS) entry which is preliminary data.</text>
</comment>
<name>A0A8S3H2S5_9BILA</name>
<organism evidence="2 3">
    <name type="scientific">Rotaria magnacalcarata</name>
    <dbReference type="NCBI Taxonomy" id="392030"/>
    <lineage>
        <taxon>Eukaryota</taxon>
        <taxon>Metazoa</taxon>
        <taxon>Spiralia</taxon>
        <taxon>Gnathifera</taxon>
        <taxon>Rotifera</taxon>
        <taxon>Eurotatoria</taxon>
        <taxon>Bdelloidea</taxon>
        <taxon>Philodinida</taxon>
        <taxon>Philodinidae</taxon>
        <taxon>Rotaria</taxon>
    </lineage>
</organism>
<dbReference type="AlphaFoldDB" id="A0A8S3H2S5"/>
<protein>
    <submittedName>
        <fullName evidence="2">Uncharacterized protein</fullName>
    </submittedName>
</protein>
<feature type="signal peptide" evidence="1">
    <location>
        <begin position="1"/>
        <end position="17"/>
    </location>
</feature>
<evidence type="ECO:0000256" key="1">
    <source>
        <dbReference type="SAM" id="SignalP"/>
    </source>
</evidence>